<proteinExistence type="predicted"/>
<organism evidence="1 2">
    <name type="scientific">Syphacia muris</name>
    <dbReference type="NCBI Taxonomy" id="451379"/>
    <lineage>
        <taxon>Eukaryota</taxon>
        <taxon>Metazoa</taxon>
        <taxon>Ecdysozoa</taxon>
        <taxon>Nematoda</taxon>
        <taxon>Chromadorea</taxon>
        <taxon>Rhabditida</taxon>
        <taxon>Spirurina</taxon>
        <taxon>Oxyuridomorpha</taxon>
        <taxon>Oxyuroidea</taxon>
        <taxon>Oxyuridae</taxon>
        <taxon>Syphacia</taxon>
    </lineage>
</organism>
<reference evidence="2" key="1">
    <citation type="submission" date="2017-02" db="UniProtKB">
        <authorList>
            <consortium name="WormBaseParasite"/>
        </authorList>
    </citation>
    <scope>IDENTIFICATION</scope>
</reference>
<accession>A0A0N5AI70</accession>
<evidence type="ECO:0000313" key="2">
    <source>
        <dbReference type="WBParaSite" id="SMUV_0000410301-mRNA-1"/>
    </source>
</evidence>
<dbReference type="AlphaFoldDB" id="A0A0N5AI70"/>
<keyword evidence="1" id="KW-1185">Reference proteome</keyword>
<name>A0A0N5AI70_9BILA</name>
<evidence type="ECO:0000313" key="1">
    <source>
        <dbReference type="Proteomes" id="UP000046393"/>
    </source>
</evidence>
<dbReference type="WBParaSite" id="SMUV_0000410301-mRNA-1">
    <property type="protein sequence ID" value="SMUV_0000410301-mRNA-1"/>
    <property type="gene ID" value="SMUV_0000410301"/>
</dbReference>
<sequence length="99" mass="11537">MNRRHRREIDGYMDGWIYGWMDGWMGRGQLNKQKQHRHNAINELLTAAAVGELSVSVVSESVSFDQYGLQLYSEYLVPHCSTTCKYQSVYVSNVNFWMP</sequence>
<dbReference type="Proteomes" id="UP000046393">
    <property type="component" value="Unplaced"/>
</dbReference>
<protein>
    <submittedName>
        <fullName evidence="2">Uncharacterized protein</fullName>
    </submittedName>
</protein>